<evidence type="ECO:0008006" key="3">
    <source>
        <dbReference type="Google" id="ProtNLM"/>
    </source>
</evidence>
<feature type="signal peptide" evidence="1">
    <location>
        <begin position="1"/>
        <end position="16"/>
    </location>
</feature>
<protein>
    <recommendedName>
        <fullName evidence="3">Saposin B-type domain-containing protein</fullName>
    </recommendedName>
</protein>
<proteinExistence type="predicted"/>
<reference evidence="2" key="1">
    <citation type="submission" date="2006-04" db="EMBL/GenBank/DDBJ databases">
        <title>Comparative Sequence and Genetic Analyses of the Asparagus, Onion, and Rice Genomes Reveal Similar Structures, But No Microsynteny.</title>
        <authorList>
            <person name="Jernej J."/>
            <person name="Suzuki G."/>
            <person name="McCallum J."/>
            <person name="Cheung F."/>
            <person name="Arbogast T."/>
            <person name="Tallon L.J."/>
            <person name="Smith S."/>
            <person name="Utterback T."/>
            <person name="Havey M.J."/>
            <person name="Town C.D."/>
        </authorList>
    </citation>
    <scope>NUCLEOTIDE SEQUENCE</scope>
</reference>
<organism evidence="2">
    <name type="scientific">Asparagus officinalis</name>
    <name type="common">Garden asparagus</name>
    <dbReference type="NCBI Taxonomy" id="4686"/>
    <lineage>
        <taxon>Eukaryota</taxon>
        <taxon>Viridiplantae</taxon>
        <taxon>Streptophyta</taxon>
        <taxon>Embryophyta</taxon>
        <taxon>Tracheophyta</taxon>
        <taxon>Spermatophyta</taxon>
        <taxon>Magnoliopsida</taxon>
        <taxon>Liliopsida</taxon>
        <taxon>Asparagales</taxon>
        <taxon>Asparagaceae</taxon>
        <taxon>Asparagoideae</taxon>
        <taxon>Asparagus</taxon>
    </lineage>
</organism>
<evidence type="ECO:0000313" key="2">
    <source>
        <dbReference type="EMBL" id="ABB55335.1"/>
    </source>
</evidence>
<gene>
    <name evidence="2" type="ORF">12.t00054</name>
</gene>
<accession>Q2XNT7</accession>
<dbReference type="EMBL" id="AC183409">
    <property type="protein sequence ID" value="ABB55335.1"/>
    <property type="molecule type" value="Genomic_DNA"/>
</dbReference>
<keyword evidence="1" id="KW-0732">Signal</keyword>
<feature type="chain" id="PRO_5004218077" description="Saposin B-type domain-containing protein" evidence="1">
    <location>
        <begin position="17"/>
        <end position="103"/>
    </location>
</feature>
<sequence length="103" mass="11856">MKAVFLEVMLIRACLANSPLKPSLCTIVKTQHQFNHLRSFNRCKQKCSFLCEMIDLDGYDNNLTNIILATIRDADEQCDDIRHTKEHMVKPCKEILVEIVTCS</sequence>
<name>Q2XNT7_ASPOF</name>
<dbReference type="AlphaFoldDB" id="Q2XNT7"/>
<evidence type="ECO:0000256" key="1">
    <source>
        <dbReference type="SAM" id="SignalP"/>
    </source>
</evidence>